<reference evidence="1 2" key="1">
    <citation type="journal article" date="2012" name="J. Bacteriol.">
        <title>Genome Sequence of Nitratireductor aquibiodomus Strain RA22.</title>
        <authorList>
            <person name="Singh A."/>
            <person name="Jangir P.K."/>
            <person name="Kumari C."/>
            <person name="Sharma R."/>
        </authorList>
    </citation>
    <scope>NUCLEOTIDE SEQUENCE [LARGE SCALE GENOMIC DNA]</scope>
    <source>
        <strain evidence="1 2">RA22</strain>
    </source>
</reference>
<organism evidence="1 2">
    <name type="scientific">Nitratireductor aquibiodomus RA22</name>
    <dbReference type="NCBI Taxonomy" id="1189611"/>
    <lineage>
        <taxon>Bacteria</taxon>
        <taxon>Pseudomonadati</taxon>
        <taxon>Pseudomonadota</taxon>
        <taxon>Alphaproteobacteria</taxon>
        <taxon>Hyphomicrobiales</taxon>
        <taxon>Phyllobacteriaceae</taxon>
        <taxon>Nitratireductor</taxon>
    </lineage>
</organism>
<evidence type="ECO:0000313" key="2">
    <source>
        <dbReference type="Proteomes" id="UP000004622"/>
    </source>
</evidence>
<gene>
    <name evidence="1" type="ORF">A33O_14325</name>
</gene>
<dbReference type="Proteomes" id="UP000004622">
    <property type="component" value="Unassembled WGS sequence"/>
</dbReference>
<accession>I5BW11</accession>
<sequence length="39" mass="4311">MDMLRRGQTWASIVKATGVSTSTLSRLAKRIKEEEASTT</sequence>
<dbReference type="AlphaFoldDB" id="I5BW11"/>
<comment type="caution">
    <text evidence="1">The sequence shown here is derived from an EMBL/GenBank/DDBJ whole genome shotgun (WGS) entry which is preliminary data.</text>
</comment>
<dbReference type="EMBL" id="AJXZ01000036">
    <property type="protein sequence ID" value="EIM73763.1"/>
    <property type="molecule type" value="Genomic_DNA"/>
</dbReference>
<evidence type="ECO:0000313" key="1">
    <source>
        <dbReference type="EMBL" id="EIM73763.1"/>
    </source>
</evidence>
<proteinExistence type="predicted"/>
<protein>
    <submittedName>
        <fullName evidence="1">Resolvase</fullName>
    </submittedName>
</protein>
<name>I5BW11_9HYPH</name>